<name>A0A8H3EFP9_9LECA</name>
<dbReference type="CDD" id="cd19496">
    <property type="entry name" value="Elp5"/>
    <property type="match status" value="1"/>
</dbReference>
<comment type="caution">
    <text evidence="9">The sequence shown here is derived from an EMBL/GenBank/DDBJ whole genome shotgun (WGS) entry which is preliminary data.</text>
</comment>
<reference evidence="9" key="1">
    <citation type="submission" date="2021-03" db="EMBL/GenBank/DDBJ databases">
        <authorList>
            <person name="Tagirdzhanova G."/>
        </authorList>
    </citation>
    <scope>NUCLEOTIDE SEQUENCE</scope>
</reference>
<dbReference type="GO" id="GO:0002098">
    <property type="term" value="P:tRNA wobble uridine modification"/>
    <property type="evidence" value="ECO:0007669"/>
    <property type="project" value="InterPro"/>
</dbReference>
<dbReference type="EMBL" id="CAJPDT010000002">
    <property type="protein sequence ID" value="CAF9905689.1"/>
    <property type="molecule type" value="Genomic_DNA"/>
</dbReference>
<comment type="subcellular location">
    <subcellularLocation>
        <location evidence="2">Cytoplasm</location>
    </subcellularLocation>
    <subcellularLocation>
        <location evidence="1">Nucleus</location>
    </subcellularLocation>
</comment>
<comment type="pathway">
    <text evidence="3">tRNA modification; 5-methoxycarbonylmethyl-2-thiouridine-tRNA biosynthesis.</text>
</comment>
<evidence type="ECO:0000313" key="9">
    <source>
        <dbReference type="EMBL" id="CAF9905689.1"/>
    </source>
</evidence>
<keyword evidence="7" id="KW-0819">tRNA processing</keyword>
<evidence type="ECO:0000256" key="5">
    <source>
        <dbReference type="ARBA" id="ARBA00020264"/>
    </source>
</evidence>
<dbReference type="InterPro" id="IPR019519">
    <property type="entry name" value="Elp5"/>
</dbReference>
<dbReference type="PANTHER" id="PTHR15641:SF1">
    <property type="entry name" value="ELONGATOR COMPLEX PROTEIN 5"/>
    <property type="match status" value="1"/>
</dbReference>
<protein>
    <recommendedName>
        <fullName evidence="5">Elongator complex protein 5</fullName>
    </recommendedName>
</protein>
<evidence type="ECO:0000256" key="8">
    <source>
        <dbReference type="ARBA" id="ARBA00023242"/>
    </source>
</evidence>
<proteinExistence type="inferred from homology"/>
<dbReference type="Gene3D" id="3.40.50.300">
    <property type="entry name" value="P-loop containing nucleotide triphosphate hydrolases"/>
    <property type="match status" value="1"/>
</dbReference>
<comment type="similarity">
    <text evidence="4">Belongs to the ELP5 family.</text>
</comment>
<dbReference type="PANTHER" id="PTHR15641">
    <property type="entry name" value="ELONGATOR COMPLEX PROTEIN 5"/>
    <property type="match status" value="1"/>
</dbReference>
<dbReference type="UniPathway" id="UPA00988"/>
<gene>
    <name evidence="9" type="ORF">IMSHALPRED_003930</name>
</gene>
<evidence type="ECO:0000256" key="2">
    <source>
        <dbReference type="ARBA" id="ARBA00004496"/>
    </source>
</evidence>
<sequence>MSPLTLQHRRAHNLLLMQKLLSTRDASSPFTLVLDSVEQTAGPLARAWVRGAKASKTDVVFVAYESLKAPGDVSGFVKARGRDAEAVRGEIARVVVGSRRTLLILDSLYPLIMNPHPSLPLSSFLSSLTSPTTSLLAIYHTDVPLPSPSSTTTYAPTPLTLLRYLATTVLTTHSFSQTLARKRAAEKSRSGPLFGREEGKEGVLVGMGANDSRGCVIEMEYRRKSGRGIEEWFFLPELHRDDRIVLLDDHELYRRSDANEGTLEADGLGAESATFELELTEKQRRDREGVVLPYFDAQKGEGGGGGRILYDMGVEDDFDEEDEI</sequence>
<organism evidence="9 10">
    <name type="scientific">Imshaugia aleurites</name>
    <dbReference type="NCBI Taxonomy" id="172621"/>
    <lineage>
        <taxon>Eukaryota</taxon>
        <taxon>Fungi</taxon>
        <taxon>Dikarya</taxon>
        <taxon>Ascomycota</taxon>
        <taxon>Pezizomycotina</taxon>
        <taxon>Lecanoromycetes</taxon>
        <taxon>OSLEUM clade</taxon>
        <taxon>Lecanoromycetidae</taxon>
        <taxon>Lecanorales</taxon>
        <taxon>Lecanorineae</taxon>
        <taxon>Parmeliaceae</taxon>
        <taxon>Imshaugia</taxon>
    </lineage>
</organism>
<evidence type="ECO:0000313" key="10">
    <source>
        <dbReference type="Proteomes" id="UP000664534"/>
    </source>
</evidence>
<dbReference type="AlphaFoldDB" id="A0A8H3EFP9"/>
<dbReference type="GO" id="GO:0005829">
    <property type="term" value="C:cytosol"/>
    <property type="evidence" value="ECO:0007669"/>
    <property type="project" value="TreeGrafter"/>
</dbReference>
<accession>A0A8H3EFP9</accession>
<dbReference type="Proteomes" id="UP000664534">
    <property type="component" value="Unassembled WGS sequence"/>
</dbReference>
<evidence type="ECO:0000256" key="3">
    <source>
        <dbReference type="ARBA" id="ARBA00005043"/>
    </source>
</evidence>
<dbReference type="InterPro" id="IPR027417">
    <property type="entry name" value="P-loop_NTPase"/>
</dbReference>
<dbReference type="GO" id="GO:0005634">
    <property type="term" value="C:nucleus"/>
    <property type="evidence" value="ECO:0007669"/>
    <property type="project" value="UniProtKB-SubCell"/>
</dbReference>
<keyword evidence="10" id="KW-1185">Reference proteome</keyword>
<evidence type="ECO:0000256" key="4">
    <source>
        <dbReference type="ARBA" id="ARBA00009567"/>
    </source>
</evidence>
<dbReference type="GO" id="GO:0033588">
    <property type="term" value="C:elongator holoenzyme complex"/>
    <property type="evidence" value="ECO:0007669"/>
    <property type="project" value="InterPro"/>
</dbReference>
<dbReference type="Pfam" id="PF10483">
    <property type="entry name" value="Elong_Iki1"/>
    <property type="match status" value="1"/>
</dbReference>
<evidence type="ECO:0000256" key="7">
    <source>
        <dbReference type="ARBA" id="ARBA00022694"/>
    </source>
</evidence>
<keyword evidence="8" id="KW-0539">Nucleus</keyword>
<keyword evidence="6" id="KW-0963">Cytoplasm</keyword>
<evidence type="ECO:0000256" key="1">
    <source>
        <dbReference type="ARBA" id="ARBA00004123"/>
    </source>
</evidence>
<evidence type="ECO:0000256" key="6">
    <source>
        <dbReference type="ARBA" id="ARBA00022490"/>
    </source>
</evidence>
<dbReference type="GO" id="GO:0000049">
    <property type="term" value="F:tRNA binding"/>
    <property type="evidence" value="ECO:0007669"/>
    <property type="project" value="TreeGrafter"/>
</dbReference>
<dbReference type="OrthoDB" id="166907at2759"/>